<keyword evidence="7" id="KW-0843">Virulence</keyword>
<dbReference type="Pfam" id="PF00072">
    <property type="entry name" value="Response_reg"/>
    <property type="match status" value="1"/>
</dbReference>
<keyword evidence="5" id="KW-0902">Two-component regulatory system</keyword>
<dbReference type="RefSeq" id="WP_035131235.1">
    <property type="nucleotide sequence ID" value="NZ_JPMD01000013.1"/>
</dbReference>
<keyword evidence="3" id="KW-0963">Cytoplasm</keyword>
<gene>
    <name evidence="18" type="ORF">IO99_05815</name>
</gene>
<dbReference type="CDD" id="cd00383">
    <property type="entry name" value="trans_reg_C"/>
    <property type="match status" value="1"/>
</dbReference>
<dbReference type="FunFam" id="3.40.50.2300:FF:000001">
    <property type="entry name" value="DNA-binding response regulator PhoB"/>
    <property type="match status" value="1"/>
</dbReference>
<evidence type="ECO:0000256" key="8">
    <source>
        <dbReference type="ARBA" id="ARBA00023125"/>
    </source>
</evidence>
<evidence type="ECO:0000256" key="10">
    <source>
        <dbReference type="ARBA" id="ARBA00023163"/>
    </source>
</evidence>
<organism evidence="18 19">
    <name type="scientific">Clostridium sulfidigenes</name>
    <dbReference type="NCBI Taxonomy" id="318464"/>
    <lineage>
        <taxon>Bacteria</taxon>
        <taxon>Bacillati</taxon>
        <taxon>Bacillota</taxon>
        <taxon>Clostridia</taxon>
        <taxon>Eubacteriales</taxon>
        <taxon>Clostridiaceae</taxon>
        <taxon>Clostridium</taxon>
    </lineage>
</organism>
<keyword evidence="10" id="KW-0804">Transcription</keyword>
<dbReference type="Gene3D" id="3.40.50.2300">
    <property type="match status" value="1"/>
</dbReference>
<dbReference type="PROSITE" id="PS51755">
    <property type="entry name" value="OMPR_PHOB"/>
    <property type="match status" value="1"/>
</dbReference>
<evidence type="ECO:0000256" key="2">
    <source>
        <dbReference type="ARBA" id="ARBA00018672"/>
    </source>
</evidence>
<evidence type="ECO:0000256" key="4">
    <source>
        <dbReference type="ARBA" id="ARBA00022553"/>
    </source>
</evidence>
<dbReference type="GO" id="GO:0032993">
    <property type="term" value="C:protein-DNA complex"/>
    <property type="evidence" value="ECO:0007669"/>
    <property type="project" value="TreeGrafter"/>
</dbReference>
<evidence type="ECO:0000256" key="3">
    <source>
        <dbReference type="ARBA" id="ARBA00022490"/>
    </source>
</evidence>
<dbReference type="InterPro" id="IPR036388">
    <property type="entry name" value="WH-like_DNA-bd_sf"/>
</dbReference>
<evidence type="ECO:0000256" key="6">
    <source>
        <dbReference type="ARBA" id="ARBA00023015"/>
    </source>
</evidence>
<evidence type="ECO:0000256" key="11">
    <source>
        <dbReference type="ARBA" id="ARBA00024867"/>
    </source>
</evidence>
<accession>A0A084JEE9</accession>
<comment type="caution">
    <text evidence="18">The sequence shown here is derived from an EMBL/GenBank/DDBJ whole genome shotgun (WGS) entry which is preliminary data.</text>
</comment>
<dbReference type="InterPro" id="IPR001789">
    <property type="entry name" value="Sig_transdc_resp-reg_receiver"/>
</dbReference>
<evidence type="ECO:0000256" key="5">
    <source>
        <dbReference type="ARBA" id="ARBA00023012"/>
    </source>
</evidence>
<name>A0A084JEE9_9CLOT</name>
<comment type="function">
    <text evidence="12">Member of the two-component regulatory system HssS/HssR involved in intracellular heme homeostasis and tempering of staphylococcal virulence. Phosphorylated HssR binds to a direct repeat sequence within hrtAB promoter and activates the expression of hrtAB, an efflux pump, in response to extracellular heme, hemin, hemoglobin or blood.</text>
</comment>
<dbReference type="PANTHER" id="PTHR48111:SF49">
    <property type="entry name" value="HEME RESPONSE REGULATOR HSSR"/>
    <property type="match status" value="1"/>
</dbReference>
<dbReference type="EMBL" id="JPMD01000013">
    <property type="protein sequence ID" value="KEZ87333.1"/>
    <property type="molecule type" value="Genomic_DNA"/>
</dbReference>
<evidence type="ECO:0000313" key="18">
    <source>
        <dbReference type="EMBL" id="KEZ87333.1"/>
    </source>
</evidence>
<dbReference type="GO" id="GO:0006355">
    <property type="term" value="P:regulation of DNA-templated transcription"/>
    <property type="evidence" value="ECO:0007669"/>
    <property type="project" value="InterPro"/>
</dbReference>
<evidence type="ECO:0000256" key="12">
    <source>
        <dbReference type="ARBA" id="ARBA00037471"/>
    </source>
</evidence>
<comment type="function">
    <text evidence="11">May play the central regulatory role in sporulation. It may be an element of the effector pathway responsible for the activation of sporulation genes in response to nutritional stress. Spo0A may act in concert with spo0H (a sigma factor) to control the expression of some genes that are critical to the sporulation process.</text>
</comment>
<dbReference type="GO" id="GO:0000976">
    <property type="term" value="F:transcription cis-regulatory region binding"/>
    <property type="evidence" value="ECO:0007669"/>
    <property type="project" value="TreeGrafter"/>
</dbReference>
<keyword evidence="8 15" id="KW-0238">DNA-binding</keyword>
<dbReference type="eggNOG" id="COG0745">
    <property type="taxonomic scope" value="Bacteria"/>
</dbReference>
<dbReference type="InterPro" id="IPR011006">
    <property type="entry name" value="CheY-like_superfamily"/>
</dbReference>
<keyword evidence="4 14" id="KW-0597">Phosphoprotein</keyword>
<dbReference type="AlphaFoldDB" id="A0A084JEE9"/>
<dbReference type="InterPro" id="IPR039420">
    <property type="entry name" value="WalR-like"/>
</dbReference>
<protein>
    <recommendedName>
        <fullName evidence="13">Heme response regulator HssR</fullName>
    </recommendedName>
    <alternativeName>
        <fullName evidence="2">Stage 0 sporulation protein A homolog</fullName>
    </alternativeName>
</protein>
<keyword evidence="19" id="KW-1185">Reference proteome</keyword>
<dbReference type="GO" id="GO:0000156">
    <property type="term" value="F:phosphorelay response regulator activity"/>
    <property type="evidence" value="ECO:0007669"/>
    <property type="project" value="TreeGrafter"/>
</dbReference>
<dbReference type="STRING" id="318464.IO99_05815"/>
<comment type="subcellular location">
    <subcellularLocation>
        <location evidence="1">Cytoplasm</location>
    </subcellularLocation>
</comment>
<dbReference type="Gene3D" id="1.10.10.10">
    <property type="entry name" value="Winged helix-like DNA-binding domain superfamily/Winged helix DNA-binding domain"/>
    <property type="match status" value="1"/>
</dbReference>
<dbReference type="Pfam" id="PF00486">
    <property type="entry name" value="Trans_reg_C"/>
    <property type="match status" value="1"/>
</dbReference>
<dbReference type="SMART" id="SM00448">
    <property type="entry name" value="REC"/>
    <property type="match status" value="1"/>
</dbReference>
<evidence type="ECO:0000313" key="19">
    <source>
        <dbReference type="Proteomes" id="UP000028542"/>
    </source>
</evidence>
<dbReference type="PANTHER" id="PTHR48111">
    <property type="entry name" value="REGULATOR OF RPOS"/>
    <property type="match status" value="1"/>
</dbReference>
<evidence type="ECO:0000259" key="17">
    <source>
        <dbReference type="PROSITE" id="PS51755"/>
    </source>
</evidence>
<evidence type="ECO:0000256" key="9">
    <source>
        <dbReference type="ARBA" id="ARBA00023159"/>
    </source>
</evidence>
<dbReference type="InterPro" id="IPR001867">
    <property type="entry name" value="OmpR/PhoB-type_DNA-bd"/>
</dbReference>
<evidence type="ECO:0000259" key="16">
    <source>
        <dbReference type="PROSITE" id="PS50110"/>
    </source>
</evidence>
<feature type="modified residue" description="4-aspartylphosphate" evidence="14">
    <location>
        <position position="52"/>
    </location>
</feature>
<dbReference type="GO" id="GO:0005829">
    <property type="term" value="C:cytosol"/>
    <property type="evidence" value="ECO:0007669"/>
    <property type="project" value="TreeGrafter"/>
</dbReference>
<keyword evidence="6" id="KW-0805">Transcription regulation</keyword>
<evidence type="ECO:0000256" key="1">
    <source>
        <dbReference type="ARBA" id="ARBA00004496"/>
    </source>
</evidence>
<proteinExistence type="predicted"/>
<evidence type="ECO:0000256" key="7">
    <source>
        <dbReference type="ARBA" id="ARBA00023026"/>
    </source>
</evidence>
<evidence type="ECO:0000256" key="15">
    <source>
        <dbReference type="PROSITE-ProRule" id="PRU01091"/>
    </source>
</evidence>
<dbReference type="Proteomes" id="UP000028542">
    <property type="component" value="Unassembled WGS sequence"/>
</dbReference>
<evidence type="ECO:0000256" key="14">
    <source>
        <dbReference type="PROSITE-ProRule" id="PRU00169"/>
    </source>
</evidence>
<dbReference type="Gene3D" id="6.10.250.690">
    <property type="match status" value="1"/>
</dbReference>
<reference evidence="18 19" key="1">
    <citation type="submission" date="2014-07" db="EMBL/GenBank/DDBJ databases">
        <title>Draft genome of Clostridium sulfidigenes 113A isolated from sediments associated with methane hydrate from Krishna Godavari basin.</title>
        <authorList>
            <person name="Honkalas V.S."/>
            <person name="Dabir A.P."/>
            <person name="Arora P."/>
            <person name="Dhakephalkar P.K."/>
        </authorList>
    </citation>
    <scope>NUCLEOTIDE SEQUENCE [LARGE SCALE GENOMIC DNA]</scope>
    <source>
        <strain evidence="18 19">113A</strain>
    </source>
</reference>
<evidence type="ECO:0000256" key="13">
    <source>
        <dbReference type="ARBA" id="ARBA00039976"/>
    </source>
</evidence>
<sequence>MFNILVVEDDKNLRKLISATLKQNGYNSLMAEDGEAALDIMDKEHIDLVISDIMMPKLDGYNLVKALRDSGYNMPILMVTAKEMFEDKRKGFNVGADDYMVKPIDINEMILRVGALLRRAKISNEHRLSIGDIILDYDSISVSRHEDSVTLPKKEFYLLFKLLSYPNVIFTRRQLLDEIWGMDNEVDERTVDVHIKRLRERYDSCTEFEIVTVRGLGYKAVKKI</sequence>
<keyword evidence="9" id="KW-0010">Activator</keyword>
<dbReference type="SMART" id="SM00862">
    <property type="entry name" value="Trans_reg_C"/>
    <property type="match status" value="1"/>
</dbReference>
<feature type="domain" description="Response regulatory" evidence="16">
    <location>
        <begin position="3"/>
        <end position="117"/>
    </location>
</feature>
<feature type="domain" description="OmpR/PhoB-type" evidence="17">
    <location>
        <begin position="125"/>
        <end position="222"/>
    </location>
</feature>
<dbReference type="SUPFAM" id="SSF52172">
    <property type="entry name" value="CheY-like"/>
    <property type="match status" value="1"/>
</dbReference>
<feature type="DNA-binding region" description="OmpR/PhoB-type" evidence="15">
    <location>
        <begin position="125"/>
        <end position="222"/>
    </location>
</feature>
<dbReference type="PROSITE" id="PS50110">
    <property type="entry name" value="RESPONSE_REGULATORY"/>
    <property type="match status" value="1"/>
</dbReference>